<dbReference type="InterPro" id="IPR018202">
    <property type="entry name" value="Ser_caboxypep_ser_AS"/>
</dbReference>
<dbReference type="PANTHER" id="PTHR11802">
    <property type="entry name" value="SERINE PROTEASE FAMILY S10 SERINE CARBOXYPEPTIDASE"/>
    <property type="match status" value="1"/>
</dbReference>
<dbReference type="InterPro" id="IPR001563">
    <property type="entry name" value="Peptidase_S10"/>
</dbReference>
<keyword evidence="3" id="KW-0732">Signal</keyword>
<dbReference type="RefSeq" id="WP_243066892.1">
    <property type="nucleotide sequence ID" value="NZ_JAIVFK010000010.1"/>
</dbReference>
<evidence type="ECO:0000256" key="5">
    <source>
        <dbReference type="ARBA" id="ARBA00023180"/>
    </source>
</evidence>
<evidence type="ECO:0000256" key="3">
    <source>
        <dbReference type="ARBA" id="ARBA00022729"/>
    </source>
</evidence>
<evidence type="ECO:0000313" key="8">
    <source>
        <dbReference type="Proteomes" id="UP001139104"/>
    </source>
</evidence>
<keyword evidence="5" id="KW-0325">Glycoprotein</keyword>
<dbReference type="Proteomes" id="UP001139104">
    <property type="component" value="Unassembled WGS sequence"/>
</dbReference>
<dbReference type="Pfam" id="PF00450">
    <property type="entry name" value="Peptidase_S10"/>
    <property type="match status" value="1"/>
</dbReference>
<keyword evidence="2" id="KW-0645">Protease</keyword>
<evidence type="ECO:0000256" key="1">
    <source>
        <dbReference type="ARBA" id="ARBA00022645"/>
    </source>
</evidence>
<dbReference type="InterPro" id="IPR029058">
    <property type="entry name" value="AB_hydrolase_fold"/>
</dbReference>
<keyword evidence="1" id="KW-0121">Carboxypeptidase</keyword>
<keyword evidence="4" id="KW-0378">Hydrolase</keyword>
<evidence type="ECO:0000256" key="2">
    <source>
        <dbReference type="ARBA" id="ARBA00022670"/>
    </source>
</evidence>
<reference evidence="7" key="1">
    <citation type="journal article" date="2022" name="ISME J.">
        <title>Identification of active gaseous-alkane degraders at natural gas seeps.</title>
        <authorList>
            <person name="Farhan Ul Haque M."/>
            <person name="Hernandez M."/>
            <person name="Crombie A.T."/>
            <person name="Murrell J.C."/>
        </authorList>
    </citation>
    <scope>NUCLEOTIDE SEQUENCE</scope>
    <source>
        <strain evidence="7">PC2</strain>
    </source>
</reference>
<feature type="region of interest" description="Disordered" evidence="6">
    <location>
        <begin position="344"/>
        <end position="364"/>
    </location>
</feature>
<proteinExistence type="predicted"/>
<keyword evidence="8" id="KW-1185">Reference proteome</keyword>
<protein>
    <submittedName>
        <fullName evidence="7">Peptidase S10</fullName>
    </submittedName>
</protein>
<dbReference type="PROSITE" id="PS00131">
    <property type="entry name" value="CARBOXYPEPT_SER_SER"/>
    <property type="match status" value="1"/>
</dbReference>
<dbReference type="PANTHER" id="PTHR11802:SF3">
    <property type="entry name" value="RETINOID-INDUCIBLE SERINE CARBOXYPEPTIDASE"/>
    <property type="match status" value="1"/>
</dbReference>
<comment type="caution">
    <text evidence="7">The sequence shown here is derived from an EMBL/GenBank/DDBJ whole genome shotgun (WGS) entry which is preliminary data.</text>
</comment>
<evidence type="ECO:0000256" key="6">
    <source>
        <dbReference type="SAM" id="MobiDB-lite"/>
    </source>
</evidence>
<gene>
    <name evidence="7" type="ORF">K2U94_09060</name>
</gene>
<name>A0ABS9Z669_9HYPH</name>
<evidence type="ECO:0000256" key="4">
    <source>
        <dbReference type="ARBA" id="ARBA00022801"/>
    </source>
</evidence>
<accession>A0ABS9Z669</accession>
<evidence type="ECO:0000313" key="7">
    <source>
        <dbReference type="EMBL" id="MCI4682910.1"/>
    </source>
</evidence>
<dbReference type="EMBL" id="JAIVFP010000001">
    <property type="protein sequence ID" value="MCI4682910.1"/>
    <property type="molecule type" value="Genomic_DNA"/>
</dbReference>
<dbReference type="Gene3D" id="3.40.50.1820">
    <property type="entry name" value="alpha/beta hydrolase"/>
    <property type="match status" value="1"/>
</dbReference>
<organism evidence="7 8">
    <name type="scientific">Candidatus Rhodoblastus alkanivorans</name>
    <dbReference type="NCBI Taxonomy" id="2954117"/>
    <lineage>
        <taxon>Bacteria</taxon>
        <taxon>Pseudomonadati</taxon>
        <taxon>Pseudomonadota</taxon>
        <taxon>Alphaproteobacteria</taxon>
        <taxon>Hyphomicrobiales</taxon>
        <taxon>Rhodoblastaceae</taxon>
        <taxon>Rhodoblastus</taxon>
    </lineage>
</organism>
<dbReference type="SUPFAM" id="SSF53474">
    <property type="entry name" value="alpha/beta-Hydrolases"/>
    <property type="match status" value="1"/>
</dbReference>
<sequence>MKPFWTKPRSSPPILPLAFAILLVGGAALAKAPEQKYEPLPAPSVTEQSIEIGGRKLGFKATASAVPVKDARSGEVLAEIATLAFTVEPPKAEAGGGGGAACRPIVFAVNGGPGAGSAWLNLGAIGPWRLPFAGAVPSTPPRLVDNQESWLDFADLVFLDPPGTGYSRLPTNEAARKRFLSVDGDIDMLAVVIRRWTVREHRQACPKYLLGESYGGFRAPKIVRVLQEKENIGMDGLILLSPVLDFSWIHGRNNPLLDASRLPSLVASHTGAKDRAALAEAEAYAQGDYLADLLRGPRDKAALERIVSRLSAMTGLAPEKLRRLGGRVSAEDWTRDSDPSGRTVASFYDGATRGLSPDPRRPPSEWADPVLDALRAPLAEAMEQVVTGRLKWPVGDSKYEILNDKVSESWDWGHGRLGQESLSDLHRVMALDPRIRVLVALGLNDLVTPYFGTCLLLAQSADIGSPERIDLLALAGGHMFYAEDGSRAAFRDAARKMIEGK</sequence>